<evidence type="ECO:0000313" key="1">
    <source>
        <dbReference type="EMBL" id="GBG10213.1"/>
    </source>
</evidence>
<organism evidence="1 2">
    <name type="scientific">Paenibacillus agaridevorans</name>
    <dbReference type="NCBI Taxonomy" id="171404"/>
    <lineage>
        <taxon>Bacteria</taxon>
        <taxon>Bacillati</taxon>
        <taxon>Bacillota</taxon>
        <taxon>Bacilli</taxon>
        <taxon>Bacillales</taxon>
        <taxon>Paenibacillaceae</taxon>
        <taxon>Paenibacillus</taxon>
    </lineage>
</organism>
<comment type="caution">
    <text evidence="1">The sequence shown here is derived from an EMBL/GenBank/DDBJ whole genome shotgun (WGS) entry which is preliminary data.</text>
</comment>
<proteinExistence type="predicted"/>
<dbReference type="SUPFAM" id="SSF51905">
    <property type="entry name" value="FAD/NAD(P)-binding domain"/>
    <property type="match status" value="1"/>
</dbReference>
<name>A0A2R5F1T9_9BACL</name>
<gene>
    <name evidence="1" type="ORF">PAT3040_04931</name>
</gene>
<protein>
    <recommendedName>
        <fullName evidence="3">Pyridine nucleotide-disulfide oxidoreductase</fullName>
    </recommendedName>
</protein>
<dbReference type="Proteomes" id="UP000245202">
    <property type="component" value="Unassembled WGS sequence"/>
</dbReference>
<accession>A0A2R5F1T9</accession>
<dbReference type="InterPro" id="IPR036188">
    <property type="entry name" value="FAD/NAD-bd_sf"/>
</dbReference>
<evidence type="ECO:0008006" key="3">
    <source>
        <dbReference type="Google" id="ProtNLM"/>
    </source>
</evidence>
<reference evidence="1 2" key="1">
    <citation type="submission" date="2017-08" db="EMBL/GenBank/DDBJ databases">
        <title>Substantial Increase in Enzyme Production by Combined Drug-Resistance Mutations in Paenibacillus agaridevorans.</title>
        <authorList>
            <person name="Tanaka Y."/>
            <person name="Funane K."/>
            <person name="Hosaka T."/>
            <person name="Shiwa Y."/>
            <person name="Fujita N."/>
            <person name="Miyazaki T."/>
            <person name="Yoshikawa H."/>
            <person name="Murakami K."/>
            <person name="Kasahara K."/>
            <person name="Inaoka T."/>
            <person name="Hiraga Y."/>
            <person name="Ochi K."/>
        </authorList>
    </citation>
    <scope>NUCLEOTIDE SEQUENCE [LARGE SCALE GENOMIC DNA]</scope>
    <source>
        <strain evidence="1 2">T-3040</strain>
    </source>
</reference>
<sequence length="237" mass="26487">MVNYDLVILGATTTGLGLAQAVQRRKKTLIVNATEMVAYDVVNSYKQPGVYTRGAAYNKQFLDLQADVLLGARTISIETDHSGFVLRLHGSGGYQTVRTERLVDTTLERSGKQVVKTLNAVIIQPQGAEQPAVQWSGMKLVAEEQTHAYRTAILKLECEPSWTLDQARHRLVNRWTLRPEELASWRIASIAHVFDQWTGDRPAQLAEGYMYLPAEAYAEPEESLQAGVELGRSWITE</sequence>
<dbReference type="AlphaFoldDB" id="A0A2R5F1T9"/>
<keyword evidence="2" id="KW-1185">Reference proteome</keyword>
<dbReference type="EMBL" id="BDQX01000292">
    <property type="protein sequence ID" value="GBG10213.1"/>
    <property type="molecule type" value="Genomic_DNA"/>
</dbReference>
<evidence type="ECO:0000313" key="2">
    <source>
        <dbReference type="Proteomes" id="UP000245202"/>
    </source>
</evidence>